<feature type="region of interest" description="Disordered" evidence="8">
    <location>
        <begin position="1"/>
        <end position="40"/>
    </location>
</feature>
<evidence type="ECO:0000256" key="3">
    <source>
        <dbReference type="ARBA" id="ARBA00023274"/>
    </source>
</evidence>
<accession>A0A7R9BRG2</accession>
<dbReference type="PANTHER" id="PTHR11721">
    <property type="entry name" value="60S RIBOSOMAL PROTEIN L27A"/>
    <property type="match status" value="1"/>
</dbReference>
<evidence type="ECO:0000256" key="7">
    <source>
        <dbReference type="SAM" id="Coils"/>
    </source>
</evidence>
<evidence type="ECO:0000313" key="11">
    <source>
        <dbReference type="Proteomes" id="UP000678499"/>
    </source>
</evidence>
<proteinExistence type="inferred from homology"/>
<evidence type="ECO:0000256" key="2">
    <source>
        <dbReference type="ARBA" id="ARBA00022980"/>
    </source>
</evidence>
<sequence length="789" mass="90224">MGSTNKKKTRKMRGHVSHGHGRIGKHRKHPGGRGNAGGQHHHRINFDKYHPGYFGKIGMRNFHVKASMDWCPIINLDKIWSLVSEKTRETYKNHPDGKAPVIDVVKSVSALNYFEMGFSKVLGKGLLPKQPVIVKAKFFSRRAEEKIKAIGGVCVLTALEERGILKEMQLFFRQKMAMLLQDPELAAESLRENQIVWPTSTRAINWLIGEHMLQKGCCFSLSVFKSEAPFLDELPGLSTTSDKQQLVISPLVVENVLAEVGFKRGEQQFLALHADYRANRGSLLECVMIHSRKVLEGWKSRTGDYNVETLKKLSEIDAYMSKVRVSKEFIASSSSPVQDVIKSRMHSDLEKFREQERVAIREEERAKILEEVYWQRKQTELDLDQRAAYLKEREQKLRCEQETFENQREDHELAVTEAVRELEISEKTLAAKLAEVETISKRLSVRKNRIAQKETELDELLVQTKEEFMRVTEEKHDREQLLKEVESLNKLMNTLHEAVGALENENKRLKEALAESTQPEKSVHSNRPAEPDLQQIIENAFSKRDEALRMDMKAVQEGLCHLSEATTHQKSDIEAATKLVGELERKLSDAQAQLEHMRSEYYDATARRRLLEKKLDLTKVLRDQAQEPAASGLRQLFLPSSSSSSNDTSKSSTEDFIKESQRRMRELEEEVKDLDADLATWRRRLARPDFNPSALDVLSRARVKFLEPEIRLSQASFVPSLRATLSDADPNIVTRDENVDVPPVKDVAEGTNTGVENVSRVEQVEPERLQTEDVGKPRFSLFAMNLDKE</sequence>
<evidence type="ECO:0000256" key="1">
    <source>
        <dbReference type="ARBA" id="ARBA00007320"/>
    </source>
</evidence>
<feature type="coiled-coil region" evidence="7">
    <location>
        <begin position="573"/>
        <end position="600"/>
    </location>
</feature>
<keyword evidence="11" id="KW-1185">Reference proteome</keyword>
<evidence type="ECO:0000256" key="6">
    <source>
        <dbReference type="RuleBase" id="RU003888"/>
    </source>
</evidence>
<feature type="coiled-coil region" evidence="7">
    <location>
        <begin position="471"/>
        <end position="515"/>
    </location>
</feature>
<dbReference type="EMBL" id="CAJPEX010001973">
    <property type="protein sequence ID" value="CAG0920311.1"/>
    <property type="molecule type" value="Genomic_DNA"/>
</dbReference>
<dbReference type="OrthoDB" id="61900at2759"/>
<dbReference type="InterPro" id="IPR036227">
    <property type="entry name" value="Ribosomal_uL15/eL18_sf"/>
</dbReference>
<dbReference type="Gene3D" id="3.100.10.10">
    <property type="match status" value="1"/>
</dbReference>
<dbReference type="AlphaFoldDB" id="A0A7R9BRG2"/>
<evidence type="ECO:0000256" key="4">
    <source>
        <dbReference type="ARBA" id="ARBA00035200"/>
    </source>
</evidence>
<evidence type="ECO:0000259" key="9">
    <source>
        <dbReference type="Pfam" id="PF00828"/>
    </source>
</evidence>
<dbReference type="FunFam" id="3.100.10.10:FF:000002">
    <property type="entry name" value="60S ribosomal protein L27a"/>
    <property type="match status" value="1"/>
</dbReference>
<gene>
    <name evidence="10" type="ORF">NMOB1V02_LOCUS7822</name>
</gene>
<dbReference type="InterPro" id="IPR021131">
    <property type="entry name" value="Ribosomal_uL15/eL18"/>
</dbReference>
<name>A0A7R9BRG2_9CRUS</name>
<dbReference type="Proteomes" id="UP000678499">
    <property type="component" value="Unassembled WGS sequence"/>
</dbReference>
<evidence type="ECO:0000313" key="10">
    <source>
        <dbReference type="EMBL" id="CAD7280159.1"/>
    </source>
</evidence>
<dbReference type="GO" id="GO:0003735">
    <property type="term" value="F:structural constituent of ribosome"/>
    <property type="evidence" value="ECO:0007669"/>
    <property type="project" value="InterPro"/>
</dbReference>
<comment type="similarity">
    <text evidence="1 6">Belongs to the universal ribosomal protein uL15 family.</text>
</comment>
<dbReference type="Pfam" id="PF00828">
    <property type="entry name" value="Ribosomal_L27A"/>
    <property type="match status" value="1"/>
</dbReference>
<dbReference type="PROSITE" id="PS00475">
    <property type="entry name" value="RIBOSOMAL_L15"/>
    <property type="match status" value="1"/>
</dbReference>
<feature type="compositionally biased region" description="Low complexity" evidence="8">
    <location>
        <begin position="640"/>
        <end position="651"/>
    </location>
</feature>
<keyword evidence="7" id="KW-0175">Coiled coil</keyword>
<feature type="domain" description="Large ribosomal subunit protein uL15/eL18" evidence="9">
    <location>
        <begin position="73"/>
        <end position="155"/>
    </location>
</feature>
<dbReference type="GO" id="GO:0022625">
    <property type="term" value="C:cytosolic large ribosomal subunit"/>
    <property type="evidence" value="ECO:0007669"/>
    <property type="project" value="TreeGrafter"/>
</dbReference>
<dbReference type="GO" id="GO:0006412">
    <property type="term" value="P:translation"/>
    <property type="evidence" value="ECO:0007669"/>
    <property type="project" value="InterPro"/>
</dbReference>
<dbReference type="HAMAP" id="MF_01341">
    <property type="entry name" value="Ribosomal_uL15"/>
    <property type="match status" value="1"/>
</dbReference>
<reference evidence="10" key="1">
    <citation type="submission" date="2020-11" db="EMBL/GenBank/DDBJ databases">
        <authorList>
            <person name="Tran Van P."/>
        </authorList>
    </citation>
    <scope>NUCLEOTIDE SEQUENCE</scope>
</reference>
<keyword evidence="3 6" id="KW-0687">Ribonucleoprotein</keyword>
<feature type="compositionally biased region" description="Basic and acidic residues" evidence="8">
    <location>
        <begin position="652"/>
        <end position="661"/>
    </location>
</feature>
<dbReference type="PANTHER" id="PTHR11721:SF3">
    <property type="entry name" value="LARGE RIBOSOMAL SUBUNIT PROTEIN UL15"/>
    <property type="match status" value="1"/>
</dbReference>
<dbReference type="SUPFAM" id="SSF52080">
    <property type="entry name" value="Ribosomal proteins L15p and L18e"/>
    <property type="match status" value="1"/>
</dbReference>
<organism evidence="10">
    <name type="scientific">Notodromas monacha</name>
    <dbReference type="NCBI Taxonomy" id="399045"/>
    <lineage>
        <taxon>Eukaryota</taxon>
        <taxon>Metazoa</taxon>
        <taxon>Ecdysozoa</taxon>
        <taxon>Arthropoda</taxon>
        <taxon>Crustacea</taxon>
        <taxon>Oligostraca</taxon>
        <taxon>Ostracoda</taxon>
        <taxon>Podocopa</taxon>
        <taxon>Podocopida</taxon>
        <taxon>Cypridocopina</taxon>
        <taxon>Cypridoidea</taxon>
        <taxon>Cyprididae</taxon>
        <taxon>Notodromas</taxon>
    </lineage>
</organism>
<evidence type="ECO:0000256" key="5">
    <source>
        <dbReference type="ARBA" id="ARBA00035527"/>
    </source>
</evidence>
<dbReference type="InterPro" id="IPR001196">
    <property type="entry name" value="Ribosomal_uL15_CS"/>
</dbReference>
<feature type="compositionally biased region" description="Basic residues" evidence="8">
    <location>
        <begin position="1"/>
        <end position="31"/>
    </location>
</feature>
<feature type="region of interest" description="Disordered" evidence="8">
    <location>
        <begin position="631"/>
        <end position="661"/>
    </location>
</feature>
<protein>
    <recommendedName>
        <fullName evidence="4">Large ribosomal subunit protein uL15</fullName>
    </recommendedName>
    <alternativeName>
        <fullName evidence="5">60S ribosomal protein L27a</fullName>
    </alternativeName>
</protein>
<evidence type="ECO:0000256" key="8">
    <source>
        <dbReference type="SAM" id="MobiDB-lite"/>
    </source>
</evidence>
<dbReference type="InterPro" id="IPR030878">
    <property type="entry name" value="Ribosomal_uL15"/>
</dbReference>
<keyword evidence="2 6" id="KW-0689">Ribosomal protein</keyword>
<dbReference type="EMBL" id="OA884010">
    <property type="protein sequence ID" value="CAD7280159.1"/>
    <property type="molecule type" value="Genomic_DNA"/>
</dbReference>